<sequence>MVIYKRDSREEPVEWEYHDHFTDKKQNQHFVRAVFEKHCQPGGLLHGFDTIFLWSDGCNGYFKQPSNHGHSLCDSHTGTEKQILAREETRVNGKVALHDFVRVFQKMKNTTVHTNIQPPINEQLEVTPMTKIKVYHEFVPLYLALTVVLTFVSFLFSVKVLGISDRNHPGSHRLSERNVRDLACGCGVLTIVIRENGRTSSIPIDIFKHIASNYLDIPDLAPLYFTSTNLYHMTHELLTKWSKCNNHHICFPVQSPHYWLFREEGDTLRREYATDLNAPRLPVHSQDQITWWAAQIRQPRMRDMLASVSAGDAHLVRYMFRTLGGPVDRSLEWLAEAAEIAAKNGRTSCLPKLSPQPGLQHGILAARKGYLDTLQWLHQESCITDSSLHLCGHSAARGGKMHILQWLRDNRAVDSRVYVGAAGGNHIDVMNWAWSIGIPLPNSPHDVCGEAAAKGHLEALMWAREHDCVWGQTFIRAARHNQHKVFCWARENGCQGLPEEAMFEAVQGGSIDIIRLLVFEGTSITNIGRIAINLYLKGIEPHTREGQTIEILELLMSHRFRMPKGAAHHAARGGKILTLRWMLDRGIEVEGAESWLKSVLNREISVAKCLTLGHIQIVIWIISRRWNVKEQVSPAAPATWLHSIVDRNYDECEDKPFSSHRIQPKLSPTGFHHS</sequence>
<dbReference type="PANTHER" id="PTHR46586:SF3">
    <property type="entry name" value="ANKYRIN REPEAT-CONTAINING PROTEIN"/>
    <property type="match status" value="1"/>
</dbReference>
<evidence type="ECO:0000313" key="2">
    <source>
        <dbReference type="EMBL" id="PRP74778.1"/>
    </source>
</evidence>
<dbReference type="EMBL" id="MDYQ01000441">
    <property type="protein sequence ID" value="PRP74778.1"/>
    <property type="molecule type" value="Genomic_DNA"/>
</dbReference>
<keyword evidence="1" id="KW-1133">Transmembrane helix</keyword>
<evidence type="ECO:0000256" key="1">
    <source>
        <dbReference type="SAM" id="Phobius"/>
    </source>
</evidence>
<dbReference type="Gene3D" id="1.25.40.20">
    <property type="entry name" value="Ankyrin repeat-containing domain"/>
    <property type="match status" value="1"/>
</dbReference>
<gene>
    <name evidence="2" type="ORF">PROFUN_06639</name>
</gene>
<dbReference type="AlphaFoldDB" id="A0A2P6MSU9"/>
<keyword evidence="1" id="KW-0812">Transmembrane</keyword>
<protein>
    <submittedName>
        <fullName evidence="2">Uncharacterized protein</fullName>
    </submittedName>
</protein>
<dbReference type="InterPro" id="IPR052050">
    <property type="entry name" value="SecEffector_AnkRepeat"/>
</dbReference>
<evidence type="ECO:0000313" key="3">
    <source>
        <dbReference type="Proteomes" id="UP000241769"/>
    </source>
</evidence>
<name>A0A2P6MSU9_9EUKA</name>
<accession>A0A2P6MSU9</accession>
<reference evidence="2 3" key="1">
    <citation type="journal article" date="2018" name="Genome Biol. Evol.">
        <title>Multiple Roots of Fruiting Body Formation in Amoebozoa.</title>
        <authorList>
            <person name="Hillmann F."/>
            <person name="Forbes G."/>
            <person name="Novohradska S."/>
            <person name="Ferling I."/>
            <person name="Riege K."/>
            <person name="Groth M."/>
            <person name="Westermann M."/>
            <person name="Marz M."/>
            <person name="Spaller T."/>
            <person name="Winckler T."/>
            <person name="Schaap P."/>
            <person name="Glockner G."/>
        </authorList>
    </citation>
    <scope>NUCLEOTIDE SEQUENCE [LARGE SCALE GENOMIC DNA]</scope>
    <source>
        <strain evidence="2 3">Jena</strain>
    </source>
</reference>
<dbReference type="OrthoDB" id="76773at2759"/>
<keyword evidence="3" id="KW-1185">Reference proteome</keyword>
<dbReference type="InParanoid" id="A0A2P6MSU9"/>
<dbReference type="PANTHER" id="PTHR46586">
    <property type="entry name" value="ANKYRIN REPEAT-CONTAINING PROTEIN"/>
    <property type="match status" value="1"/>
</dbReference>
<organism evidence="2 3">
    <name type="scientific">Planoprotostelium fungivorum</name>
    <dbReference type="NCBI Taxonomy" id="1890364"/>
    <lineage>
        <taxon>Eukaryota</taxon>
        <taxon>Amoebozoa</taxon>
        <taxon>Evosea</taxon>
        <taxon>Variosea</taxon>
        <taxon>Cavosteliida</taxon>
        <taxon>Cavosteliaceae</taxon>
        <taxon>Planoprotostelium</taxon>
    </lineage>
</organism>
<proteinExistence type="predicted"/>
<dbReference type="SUPFAM" id="SSF48403">
    <property type="entry name" value="Ankyrin repeat"/>
    <property type="match status" value="1"/>
</dbReference>
<comment type="caution">
    <text evidence="2">The sequence shown here is derived from an EMBL/GenBank/DDBJ whole genome shotgun (WGS) entry which is preliminary data.</text>
</comment>
<dbReference type="InterPro" id="IPR036770">
    <property type="entry name" value="Ankyrin_rpt-contain_sf"/>
</dbReference>
<feature type="transmembrane region" description="Helical" evidence="1">
    <location>
        <begin position="139"/>
        <end position="158"/>
    </location>
</feature>
<keyword evidence="1" id="KW-0472">Membrane</keyword>
<dbReference type="Proteomes" id="UP000241769">
    <property type="component" value="Unassembled WGS sequence"/>
</dbReference>